<dbReference type="RefSeq" id="WP_189606608.1">
    <property type="nucleotide sequence ID" value="NZ_BMXR01000001.1"/>
</dbReference>
<feature type="domain" description="Tail sheath protein C-terminal" evidence="4">
    <location>
        <begin position="412"/>
        <end position="518"/>
    </location>
</feature>
<dbReference type="PANTHER" id="PTHR35861:SF1">
    <property type="entry name" value="PHAGE TAIL SHEATH PROTEIN"/>
    <property type="match status" value="1"/>
</dbReference>
<dbReference type="InterPro" id="IPR052042">
    <property type="entry name" value="Tail_sheath_structural"/>
</dbReference>
<dbReference type="AlphaFoldDB" id="A0A918N5G4"/>
<dbReference type="Pfam" id="PF04984">
    <property type="entry name" value="Phage_sheath_1"/>
    <property type="match status" value="1"/>
</dbReference>
<dbReference type="InterPro" id="IPR020287">
    <property type="entry name" value="Tail_sheath_C"/>
</dbReference>
<accession>A0A918N5G4</accession>
<evidence type="ECO:0000259" key="4">
    <source>
        <dbReference type="Pfam" id="PF17482"/>
    </source>
</evidence>
<comment type="caution">
    <text evidence="5">The sequence shown here is derived from an EMBL/GenBank/DDBJ whole genome shotgun (WGS) entry which is preliminary data.</text>
</comment>
<dbReference type="Proteomes" id="UP000626148">
    <property type="component" value="Unassembled WGS sequence"/>
</dbReference>
<feature type="region of interest" description="Disordered" evidence="2">
    <location>
        <begin position="202"/>
        <end position="228"/>
    </location>
</feature>
<proteinExistence type="inferred from homology"/>
<sequence>MPSYLTPGVYIEEIPSGARPIEGVPTSVTAFVGRPFRGPANEPVRIGSWDDYVAHFADPTSGTGVSPTTDGSGNPTDHMALAVRAFYQNGGQAAYICRVVDADTTPVAASTTLGNGSGDVLTVSASSVGAWANDLHILIEHGATADEFNLTVGTRENNTGPFEALHGETFEGLTTDPTDDTFFEKVINGGSNLIQVSLEAGASGRPDETLPNGTQLNTDTAGSSGTPDAADYTSFYNTTLRKYRDFSIMVLPGEQWANDGTGNAVISNTVTFCETHGRSVLIVDPPDTPELDTPVEVTDMSLPTSTYTALYYPWVTVRNPLYDPDRNPTAPSTINIPPSSIAAGLWTQTDGKRGVWKAPAGVEARINAAGLQYNVEDLEQSVLNPLGVNCIRHRAGYGRVVWGARTLATKASPEWRYVPVRRTAIYIEQSIYNGIQWAVFEPNADPLWSSLRINIGSFMNSLFRAGAFQGTTANDAYFVRCGLGDTMTQGDIDRGQVIIVVGFAPLKPAEFVILRIQQKVNQQ</sequence>
<evidence type="ECO:0000313" key="6">
    <source>
        <dbReference type="Proteomes" id="UP000626148"/>
    </source>
</evidence>
<dbReference type="InterPro" id="IPR035089">
    <property type="entry name" value="Phage_sheath_subtilisin"/>
</dbReference>
<feature type="compositionally biased region" description="Polar residues" evidence="2">
    <location>
        <begin position="211"/>
        <end position="226"/>
    </location>
</feature>
<name>A0A918N5G4_9GAMM</name>
<dbReference type="Gene3D" id="3.40.50.11780">
    <property type="match status" value="2"/>
</dbReference>
<feature type="domain" description="Tail sheath protein subtilisin-like" evidence="3">
    <location>
        <begin position="228"/>
        <end position="407"/>
    </location>
</feature>
<reference evidence="5" key="1">
    <citation type="journal article" date="2014" name="Int. J. Syst. Evol. Microbiol.">
        <title>Complete genome sequence of Corynebacterium casei LMG S-19264T (=DSM 44701T), isolated from a smear-ripened cheese.</title>
        <authorList>
            <consortium name="US DOE Joint Genome Institute (JGI-PGF)"/>
            <person name="Walter F."/>
            <person name="Albersmeier A."/>
            <person name="Kalinowski J."/>
            <person name="Ruckert C."/>
        </authorList>
    </citation>
    <scope>NUCLEOTIDE SEQUENCE</scope>
    <source>
        <strain evidence="5">KCTC 22169</strain>
    </source>
</reference>
<dbReference type="Pfam" id="PF17482">
    <property type="entry name" value="Phage_sheath_1C"/>
    <property type="match status" value="1"/>
</dbReference>
<evidence type="ECO:0000256" key="1">
    <source>
        <dbReference type="ARBA" id="ARBA00008005"/>
    </source>
</evidence>
<organism evidence="5 6">
    <name type="scientific">Saccharospirillum salsuginis</name>
    <dbReference type="NCBI Taxonomy" id="418750"/>
    <lineage>
        <taxon>Bacteria</taxon>
        <taxon>Pseudomonadati</taxon>
        <taxon>Pseudomonadota</taxon>
        <taxon>Gammaproteobacteria</taxon>
        <taxon>Oceanospirillales</taxon>
        <taxon>Saccharospirillaceae</taxon>
        <taxon>Saccharospirillum</taxon>
    </lineage>
</organism>
<evidence type="ECO:0000256" key="2">
    <source>
        <dbReference type="SAM" id="MobiDB-lite"/>
    </source>
</evidence>
<keyword evidence="6" id="KW-1185">Reference proteome</keyword>
<reference evidence="5" key="2">
    <citation type="submission" date="2020-09" db="EMBL/GenBank/DDBJ databases">
        <authorList>
            <person name="Sun Q."/>
            <person name="Kim S."/>
        </authorList>
    </citation>
    <scope>NUCLEOTIDE SEQUENCE</scope>
    <source>
        <strain evidence="5">KCTC 22169</strain>
    </source>
</reference>
<protein>
    <submittedName>
        <fullName evidence="5">Tail protein</fullName>
    </submittedName>
</protein>
<evidence type="ECO:0000259" key="3">
    <source>
        <dbReference type="Pfam" id="PF04984"/>
    </source>
</evidence>
<evidence type="ECO:0000313" key="5">
    <source>
        <dbReference type="EMBL" id="GGX39108.1"/>
    </source>
</evidence>
<dbReference type="EMBL" id="BMXR01000001">
    <property type="protein sequence ID" value="GGX39108.1"/>
    <property type="molecule type" value="Genomic_DNA"/>
</dbReference>
<gene>
    <name evidence="5" type="ORF">GCM10007392_01770</name>
</gene>
<dbReference type="PANTHER" id="PTHR35861">
    <property type="match status" value="1"/>
</dbReference>
<comment type="similarity">
    <text evidence="1">Belongs to the myoviridae tail sheath protein family.</text>
</comment>